<dbReference type="GeneID" id="108559743"/>
<evidence type="ECO:0000259" key="1">
    <source>
        <dbReference type="PROSITE" id="PS51029"/>
    </source>
</evidence>
<keyword evidence="2" id="KW-1185">Reference proteome</keyword>
<gene>
    <name evidence="3" type="primary">LOC108559743</name>
</gene>
<dbReference type="Proteomes" id="UP000695000">
    <property type="component" value="Unplaced"/>
</dbReference>
<dbReference type="RefSeq" id="XP_017772580.1">
    <property type="nucleotide sequence ID" value="XM_017917091.1"/>
</dbReference>
<protein>
    <submittedName>
        <fullName evidence="3">Uncharacterized protein LOC108559743</fullName>
    </submittedName>
</protein>
<reference evidence="3" key="1">
    <citation type="submission" date="2025-08" db="UniProtKB">
        <authorList>
            <consortium name="RefSeq"/>
        </authorList>
    </citation>
    <scope>IDENTIFICATION</scope>
    <source>
        <tissue evidence="3">Whole Larva</tissue>
    </source>
</reference>
<dbReference type="SMART" id="SM00595">
    <property type="entry name" value="MADF"/>
    <property type="match status" value="1"/>
</dbReference>
<organism evidence="2 3">
    <name type="scientific">Nicrophorus vespilloides</name>
    <name type="common">Boreal carrion beetle</name>
    <dbReference type="NCBI Taxonomy" id="110193"/>
    <lineage>
        <taxon>Eukaryota</taxon>
        <taxon>Metazoa</taxon>
        <taxon>Ecdysozoa</taxon>
        <taxon>Arthropoda</taxon>
        <taxon>Hexapoda</taxon>
        <taxon>Insecta</taxon>
        <taxon>Pterygota</taxon>
        <taxon>Neoptera</taxon>
        <taxon>Endopterygota</taxon>
        <taxon>Coleoptera</taxon>
        <taxon>Polyphaga</taxon>
        <taxon>Staphyliniformia</taxon>
        <taxon>Silphidae</taxon>
        <taxon>Nicrophorinae</taxon>
        <taxon>Nicrophorus</taxon>
    </lineage>
</organism>
<dbReference type="InterPro" id="IPR006578">
    <property type="entry name" value="MADF-dom"/>
</dbReference>
<proteinExistence type="predicted"/>
<sequence>MSACATWNNGKIIQLLKAYREKECLWNPNSPQHRCRNMVHDAWMELSLFTGGDITEIKRKLKNLVGQFYRENRKYIMMKKSGLTNRFPKWFAYKHLLFLKEKHRKVEVTPAGIKVEPLEIPDEDDFSNESEDALDNEEDELVKEDDCYLEILPDVEPTIVYQKQPTPPPLKNKRSQIDGIKSSVVHKTAHITDNNERTDQFNKTLYGSERDEYVVFGEYVTKKLQKLDSHSRVIAQHNINQVLFEAELGRYKNTFREKDVISTSLDESSNHDTDTLIINDLVKVETYK</sequence>
<feature type="domain" description="MADF" evidence="1">
    <location>
        <begin position="14"/>
        <end position="104"/>
    </location>
</feature>
<dbReference type="PROSITE" id="PS51029">
    <property type="entry name" value="MADF"/>
    <property type="match status" value="1"/>
</dbReference>
<accession>A0ABM1MDD0</accession>
<evidence type="ECO:0000313" key="2">
    <source>
        <dbReference type="Proteomes" id="UP000695000"/>
    </source>
</evidence>
<dbReference type="Pfam" id="PF10545">
    <property type="entry name" value="MADF_DNA_bdg"/>
    <property type="match status" value="1"/>
</dbReference>
<name>A0ABM1MDD0_NICVS</name>
<dbReference type="PANTHER" id="PTHR21505:SF15">
    <property type="entry name" value="RE18252P"/>
    <property type="match status" value="1"/>
</dbReference>
<dbReference type="PANTHER" id="PTHR21505">
    <property type="entry name" value="MADF DOMAIN-CONTAINING PROTEIN-RELATED"/>
    <property type="match status" value="1"/>
</dbReference>
<evidence type="ECO:0000313" key="3">
    <source>
        <dbReference type="RefSeq" id="XP_017772580.1"/>
    </source>
</evidence>